<evidence type="ECO:0000256" key="8">
    <source>
        <dbReference type="ARBA" id="ARBA00022840"/>
    </source>
</evidence>
<evidence type="ECO:0000256" key="15">
    <source>
        <dbReference type="SAM" id="Phobius"/>
    </source>
</evidence>
<dbReference type="CDD" id="cd07302">
    <property type="entry name" value="CHD"/>
    <property type="match status" value="1"/>
</dbReference>
<evidence type="ECO:0000256" key="1">
    <source>
        <dbReference type="ARBA" id="ARBA00001593"/>
    </source>
</evidence>
<evidence type="ECO:0000256" key="3">
    <source>
        <dbReference type="ARBA" id="ARBA00004141"/>
    </source>
</evidence>
<evidence type="ECO:0000256" key="13">
    <source>
        <dbReference type="ARBA" id="ARBA00023239"/>
    </source>
</evidence>
<keyword evidence="18" id="KW-1185">Reference proteome</keyword>
<keyword evidence="6" id="KW-0479">Metal-binding</keyword>
<comment type="similarity">
    <text evidence="14">Belongs to the adenylyl cyclase class-4/guanylyl cyclase family.</text>
</comment>
<evidence type="ECO:0000256" key="6">
    <source>
        <dbReference type="ARBA" id="ARBA00022723"/>
    </source>
</evidence>
<keyword evidence="9" id="KW-0460">Magnesium</keyword>
<name>A0ABQ3D3X9_9RHOB</name>
<dbReference type="PROSITE" id="PS50125">
    <property type="entry name" value="GUANYLATE_CYCLASE_2"/>
    <property type="match status" value="1"/>
</dbReference>
<keyword evidence="13 14" id="KW-0456">Lyase</keyword>
<dbReference type="InterPro" id="IPR029787">
    <property type="entry name" value="Nucleotide_cyclase"/>
</dbReference>
<evidence type="ECO:0000256" key="5">
    <source>
        <dbReference type="ARBA" id="ARBA00022692"/>
    </source>
</evidence>
<evidence type="ECO:0000256" key="9">
    <source>
        <dbReference type="ARBA" id="ARBA00022842"/>
    </source>
</evidence>
<feature type="transmembrane region" description="Helical" evidence="15">
    <location>
        <begin position="167"/>
        <end position="189"/>
    </location>
</feature>
<evidence type="ECO:0000256" key="14">
    <source>
        <dbReference type="RuleBase" id="RU000405"/>
    </source>
</evidence>
<dbReference type="Gene3D" id="3.30.70.1230">
    <property type="entry name" value="Nucleotide cyclase"/>
    <property type="match status" value="1"/>
</dbReference>
<evidence type="ECO:0000256" key="2">
    <source>
        <dbReference type="ARBA" id="ARBA00001946"/>
    </source>
</evidence>
<dbReference type="PANTHER" id="PTHR45627">
    <property type="entry name" value="ADENYLATE CYCLASE TYPE 1"/>
    <property type="match status" value="1"/>
</dbReference>
<organism evidence="17 18">
    <name type="scientific">Paramylibacter ulvae</name>
    <dbReference type="NCBI Taxonomy" id="1651968"/>
    <lineage>
        <taxon>Bacteria</taxon>
        <taxon>Pseudomonadati</taxon>
        <taxon>Pseudomonadota</taxon>
        <taxon>Alphaproteobacteria</taxon>
        <taxon>Rhodobacterales</taxon>
        <taxon>Paracoccaceae</taxon>
        <taxon>Paramylibacter</taxon>
    </lineage>
</organism>
<keyword evidence="10 15" id="KW-1133">Transmembrane helix</keyword>
<dbReference type="EC" id="4.6.1.1" evidence="4"/>
<dbReference type="Pfam" id="PF20967">
    <property type="entry name" value="MASE7"/>
    <property type="match status" value="1"/>
</dbReference>
<dbReference type="RefSeq" id="WP_189640181.1">
    <property type="nucleotide sequence ID" value="NZ_BMZF01000003.1"/>
</dbReference>
<dbReference type="SUPFAM" id="SSF55073">
    <property type="entry name" value="Nucleotide cyclase"/>
    <property type="match status" value="1"/>
</dbReference>
<feature type="domain" description="Guanylate cyclase" evidence="16">
    <location>
        <begin position="236"/>
        <end position="363"/>
    </location>
</feature>
<dbReference type="Pfam" id="PF00211">
    <property type="entry name" value="Guanylate_cyc"/>
    <property type="match status" value="1"/>
</dbReference>
<feature type="transmembrane region" description="Helical" evidence="15">
    <location>
        <begin position="27"/>
        <end position="50"/>
    </location>
</feature>
<comment type="subcellular location">
    <subcellularLocation>
        <location evidence="3">Membrane</location>
        <topology evidence="3">Multi-pass membrane protein</topology>
    </subcellularLocation>
</comment>
<reference evidence="18" key="1">
    <citation type="journal article" date="2019" name="Int. J. Syst. Evol. Microbiol.">
        <title>The Global Catalogue of Microorganisms (GCM) 10K type strain sequencing project: providing services to taxonomists for standard genome sequencing and annotation.</title>
        <authorList>
            <consortium name="The Broad Institute Genomics Platform"/>
            <consortium name="The Broad Institute Genome Sequencing Center for Infectious Disease"/>
            <person name="Wu L."/>
            <person name="Ma J."/>
        </authorList>
    </citation>
    <scope>NUCLEOTIDE SEQUENCE [LARGE SCALE GENOMIC DNA]</scope>
    <source>
        <strain evidence="18">KCTC 32465</strain>
    </source>
</reference>
<accession>A0ABQ3D3X9</accession>
<comment type="caution">
    <text evidence="17">The sequence shown here is derived from an EMBL/GenBank/DDBJ whole genome shotgun (WGS) entry which is preliminary data.</text>
</comment>
<evidence type="ECO:0000256" key="12">
    <source>
        <dbReference type="ARBA" id="ARBA00023136"/>
    </source>
</evidence>
<proteinExistence type="inferred from homology"/>
<dbReference type="PANTHER" id="PTHR45627:SF12">
    <property type="entry name" value="ADENYLATE CYCLASE TYPE 2"/>
    <property type="match status" value="1"/>
</dbReference>
<keyword evidence="8" id="KW-0067">ATP-binding</keyword>
<dbReference type="SMART" id="SM00044">
    <property type="entry name" value="CYCc"/>
    <property type="match status" value="1"/>
</dbReference>
<keyword evidence="5 15" id="KW-0812">Transmembrane</keyword>
<evidence type="ECO:0000313" key="18">
    <source>
        <dbReference type="Proteomes" id="UP000634455"/>
    </source>
</evidence>
<comment type="cofactor">
    <cofactor evidence="2">
        <name>Mg(2+)</name>
        <dbReference type="ChEBI" id="CHEBI:18420"/>
    </cofactor>
</comment>
<feature type="transmembrane region" description="Helical" evidence="15">
    <location>
        <begin position="133"/>
        <end position="152"/>
    </location>
</feature>
<feature type="transmembrane region" description="Helical" evidence="15">
    <location>
        <begin position="109"/>
        <end position="126"/>
    </location>
</feature>
<comment type="catalytic activity">
    <reaction evidence="1">
        <text>ATP = 3',5'-cyclic AMP + diphosphate</text>
        <dbReference type="Rhea" id="RHEA:15389"/>
        <dbReference type="ChEBI" id="CHEBI:30616"/>
        <dbReference type="ChEBI" id="CHEBI:33019"/>
        <dbReference type="ChEBI" id="CHEBI:58165"/>
        <dbReference type="EC" id="4.6.1.1"/>
    </reaction>
</comment>
<dbReference type="InterPro" id="IPR048432">
    <property type="entry name" value="MASE7"/>
</dbReference>
<sequence length="411" mass="46758">MDWLKLRLFRWLELGTEGYAIHTRRRLIVINVLITFVSALSIFYAIFFAIYDINTFKLPIIFMIVMAALFLRTPMLHNQGRYYGDLYNLTVWLIYGGILVHLFGSNSGIHYFFLGGAAGAILIFNLSRNGVSVFSFLSQMLIFFYAEVYRIAPRDAYALPQNFEYTMFILNILFLLVFHYCLISYAVYLSKTAETSLTKECEYSNRLLENMMPPLISNALKSDPCKTIAKRHNDATIIFAKIAGFEHVYDTKTPKESVELLTRIFSEFDRIAQAHGLEKIKTDGAIFMAGAGFPLPMKEHAKNVALVALEMRDVVEKFATESDVDISLQCGVHSGPVVAGVIGTHKPFYDVWGDTVNLAARLETNAKPNHIQVSDSTRQLLTDRFSFQKRGRVTLKGKGKVEIWYLIDRIT</sequence>
<keyword evidence="11" id="KW-0115">cAMP biosynthesis</keyword>
<keyword evidence="12 15" id="KW-0472">Membrane</keyword>
<dbReference type="InterPro" id="IPR018297">
    <property type="entry name" value="A/G_cyclase_CS"/>
</dbReference>
<dbReference type="Proteomes" id="UP000634455">
    <property type="component" value="Unassembled WGS sequence"/>
</dbReference>
<dbReference type="EMBL" id="BMZF01000003">
    <property type="protein sequence ID" value="GHA51807.1"/>
    <property type="molecule type" value="Genomic_DNA"/>
</dbReference>
<evidence type="ECO:0000256" key="11">
    <source>
        <dbReference type="ARBA" id="ARBA00022998"/>
    </source>
</evidence>
<gene>
    <name evidence="17" type="primary">cya</name>
    <name evidence="17" type="ORF">GCM10008927_16620</name>
</gene>
<evidence type="ECO:0000256" key="7">
    <source>
        <dbReference type="ARBA" id="ARBA00022741"/>
    </source>
</evidence>
<evidence type="ECO:0000259" key="16">
    <source>
        <dbReference type="PROSITE" id="PS50125"/>
    </source>
</evidence>
<evidence type="ECO:0000313" key="17">
    <source>
        <dbReference type="EMBL" id="GHA51807.1"/>
    </source>
</evidence>
<dbReference type="InterPro" id="IPR001054">
    <property type="entry name" value="A/G_cyclase"/>
</dbReference>
<evidence type="ECO:0000256" key="4">
    <source>
        <dbReference type="ARBA" id="ARBA00012201"/>
    </source>
</evidence>
<feature type="transmembrane region" description="Helical" evidence="15">
    <location>
        <begin position="86"/>
        <end position="103"/>
    </location>
</feature>
<dbReference type="PROSITE" id="PS00452">
    <property type="entry name" value="GUANYLATE_CYCLASE_1"/>
    <property type="match status" value="1"/>
</dbReference>
<protein>
    <recommendedName>
        <fullName evidence="4">adenylate cyclase</fullName>
        <ecNumber evidence="4">4.6.1.1</ecNumber>
    </recommendedName>
</protein>
<keyword evidence="7" id="KW-0547">Nucleotide-binding</keyword>
<evidence type="ECO:0000256" key="10">
    <source>
        <dbReference type="ARBA" id="ARBA00022989"/>
    </source>
</evidence>
<feature type="transmembrane region" description="Helical" evidence="15">
    <location>
        <begin position="56"/>
        <end position="74"/>
    </location>
</feature>